<dbReference type="PANTHER" id="PTHR33498">
    <property type="entry name" value="TRANSPOSASE FOR INSERTION SEQUENCE ELEMENT IS1557"/>
    <property type="match status" value="1"/>
</dbReference>
<name>C7XW38_9LACO</name>
<dbReference type="Pfam" id="PF13542">
    <property type="entry name" value="HTH_Tnp_ISL3"/>
    <property type="match status" value="1"/>
</dbReference>
<dbReference type="RefSeq" id="WP_006916753.1">
    <property type="nucleotide sequence ID" value="NZ_GG698803.1"/>
</dbReference>
<evidence type="ECO:0000313" key="5">
    <source>
        <dbReference type="Proteomes" id="UP000003987"/>
    </source>
</evidence>
<dbReference type="EMBL" id="GG698803">
    <property type="protein sequence ID" value="EEU30554.1"/>
    <property type="molecule type" value="Genomic_DNA"/>
</dbReference>
<dbReference type="InterPro" id="IPR047951">
    <property type="entry name" value="Transpos_ISL3"/>
</dbReference>
<dbReference type="Proteomes" id="UP000003987">
    <property type="component" value="Unassembled WGS sequence"/>
</dbReference>
<dbReference type="AlphaFoldDB" id="C7XW38"/>
<gene>
    <name evidence="4" type="ORF">HMPREF0501_00932</name>
</gene>
<dbReference type="Pfam" id="PF01610">
    <property type="entry name" value="DDE_Tnp_ISL3"/>
    <property type="match status" value="1"/>
</dbReference>
<feature type="domain" description="Transposase IS204/IS1001/IS1096/IS1165 zinc-finger" evidence="3">
    <location>
        <begin position="39"/>
        <end position="84"/>
    </location>
</feature>
<dbReference type="STRING" id="575594.HMPREF0501_00932"/>
<feature type="domain" description="Transposase IS204/IS1001/IS1096/IS1165 DDE" evidence="1">
    <location>
        <begin position="165"/>
        <end position="414"/>
    </location>
</feature>
<evidence type="ECO:0000259" key="2">
    <source>
        <dbReference type="Pfam" id="PF13542"/>
    </source>
</evidence>
<dbReference type="OrthoDB" id="6197054at2"/>
<dbReference type="eggNOG" id="COG3464">
    <property type="taxonomic scope" value="Bacteria"/>
</dbReference>
<accession>C7XW38</accession>
<dbReference type="InterPro" id="IPR029261">
    <property type="entry name" value="Transposase_Znf"/>
</dbReference>
<feature type="domain" description="Transposase IS204/IS1001/IS1096/IS1165 helix-turn-helix" evidence="2">
    <location>
        <begin position="101"/>
        <end position="145"/>
    </location>
</feature>
<dbReference type="HOGENOM" id="CLU_041900_1_0_9"/>
<evidence type="ECO:0000259" key="3">
    <source>
        <dbReference type="Pfam" id="PF14690"/>
    </source>
</evidence>
<reference evidence="4 5" key="1">
    <citation type="submission" date="2009-06" db="EMBL/GenBank/DDBJ databases">
        <title>The Genome Sequence of Lactobacillus coleohominis strain 101-4-CHN.</title>
        <authorList>
            <consortium name="The Broad Institute Genome Sequencing Platform"/>
            <person name="Ward D."/>
            <person name="Young S.K."/>
            <person name="Zeng Q."/>
            <person name="Koehrsen M."/>
            <person name="Alvarado L."/>
            <person name="Berlin A."/>
            <person name="Borenstein D."/>
            <person name="Chen Z."/>
            <person name="Engels R."/>
            <person name="Freedman E."/>
            <person name="Gellesch M."/>
            <person name="Goldberg J."/>
            <person name="Griggs A."/>
            <person name="Gujja S."/>
            <person name="Heiman D."/>
            <person name="Hepburn T."/>
            <person name="Howarth C."/>
            <person name="Jen D."/>
            <person name="Larson L."/>
            <person name="Lewis B."/>
            <person name="Mehta T."/>
            <person name="Park D."/>
            <person name="Pearson M."/>
            <person name="Roberts A."/>
            <person name="Saif S."/>
            <person name="Shea T."/>
            <person name="Shenoy N."/>
            <person name="Sisk P."/>
            <person name="Stolte C."/>
            <person name="Sykes S."/>
            <person name="Walk T."/>
            <person name="White J."/>
            <person name="Yandava C."/>
            <person name="Liu Y."/>
            <person name="Xu Q."/>
            <person name="Lander E."/>
            <person name="Nusbaum C."/>
            <person name="Galagan J."/>
            <person name="Birren B."/>
        </authorList>
    </citation>
    <scope>NUCLEOTIDE SEQUENCE [LARGE SCALE GENOMIC DNA]</scope>
    <source>
        <strain evidence="4 5">101-4-CHN</strain>
    </source>
</reference>
<organism evidence="4 5">
    <name type="scientific">Limosilactobacillus coleohominis 101-4-CHN</name>
    <dbReference type="NCBI Taxonomy" id="575594"/>
    <lineage>
        <taxon>Bacteria</taxon>
        <taxon>Bacillati</taxon>
        <taxon>Bacillota</taxon>
        <taxon>Bacilli</taxon>
        <taxon>Lactobacillales</taxon>
        <taxon>Lactobacillaceae</taxon>
        <taxon>Limosilactobacillus</taxon>
    </lineage>
</organism>
<keyword evidence="5" id="KW-1185">Reference proteome</keyword>
<dbReference type="PANTHER" id="PTHR33498:SF1">
    <property type="entry name" value="TRANSPOSASE FOR INSERTION SEQUENCE ELEMENT IS1557"/>
    <property type="match status" value="1"/>
</dbReference>
<dbReference type="NCBIfam" id="NF033550">
    <property type="entry name" value="transpos_ISL3"/>
    <property type="match status" value="1"/>
</dbReference>
<sequence length="436" mass="50517">MCNDISFLTGINDPYLKFDKPATTIENGQKVIHLLQSLPMHCPVCGQLMQRNGWLRRRPVKIKILSIAGQPTVLSIIKQQYLCKPSASCPHPVTCVAPIQGIQKGCRIANLVKQHITLELTQNISQTTIARQHNVSTNTVSRVLTQMQDSFTPNRHWLPVAIAFDDFKSGQFAQSGMSMILMNPLNHRTIDIIESRQSKALRHYFLLHYSFKACCAVKIVVVDLFQPYRRLVHELFPHTVIVADHFHVVVQAYRALQAVRIQVMNQYGTGTHEYRLLKRFWKLLMQKIDHLIFKHYYRRRIFGNTCLSNSEIVDRLLSLSDDLKVAYEYYQTLISAVNYHDSAVLRQLLSWKLTQLPQPLQKTQRTLQLHKQEIINSFQFQLTNGPIEGTNNKIKAIKRTAYGFRNFEHFRIRIFLALKNSNLMVKAQLKQLRCLN</sequence>
<protein>
    <submittedName>
        <fullName evidence="4">Transposase</fullName>
    </submittedName>
</protein>
<evidence type="ECO:0000259" key="1">
    <source>
        <dbReference type="Pfam" id="PF01610"/>
    </source>
</evidence>
<proteinExistence type="predicted"/>
<evidence type="ECO:0000313" key="4">
    <source>
        <dbReference type="EMBL" id="EEU30554.1"/>
    </source>
</evidence>
<dbReference type="InterPro" id="IPR032877">
    <property type="entry name" value="Transposase_HTH"/>
</dbReference>
<dbReference type="Pfam" id="PF14690">
    <property type="entry name" value="Zn_ribbon_ISL3"/>
    <property type="match status" value="1"/>
</dbReference>
<dbReference type="InterPro" id="IPR002560">
    <property type="entry name" value="Transposase_DDE"/>
</dbReference>